<dbReference type="Proteomes" id="UP000683493">
    <property type="component" value="Chromosome"/>
</dbReference>
<feature type="domain" description="Transcription elongation factor GreA/GreB C-terminal" evidence="2">
    <location>
        <begin position="117"/>
        <end position="179"/>
    </location>
</feature>
<evidence type="ECO:0000313" key="3">
    <source>
        <dbReference type="EMBL" id="QWV97548.1"/>
    </source>
</evidence>
<accession>A0ABX8JGU1</accession>
<dbReference type="InterPro" id="IPR001437">
    <property type="entry name" value="Tscrpt_elong_fac_GreA/B_C"/>
</dbReference>
<dbReference type="EMBL" id="CP076724">
    <property type="protein sequence ID" value="QWV97548.1"/>
    <property type="molecule type" value="Genomic_DNA"/>
</dbReference>
<keyword evidence="3" id="KW-0251">Elongation factor</keyword>
<dbReference type="Pfam" id="PF01272">
    <property type="entry name" value="GreA_GreB"/>
    <property type="match status" value="1"/>
</dbReference>
<sequence length="190" mass="20572">MITPAAGDPGLKHSPKRPGTPARQFTLGRFPIVTTRKSRLHRLIIERLAQDLSVLSNAAKTAHEAAIHEENVPDNKYDTLSLEASYVAQGQANRAQELKRALQAYQRLTLHPFGEGDSIRLTALVTLEDEEGTAKTFFIGPQEGGLKLQPDGEEILVITAASPLGSELIGKSLGDEVELGSSCYEIVDVC</sequence>
<keyword evidence="3" id="KW-0648">Protein biosynthesis</keyword>
<proteinExistence type="predicted"/>
<organism evidence="3 4">
    <name type="scientific">Geomonas diazotrophica</name>
    <dbReference type="NCBI Taxonomy" id="2843197"/>
    <lineage>
        <taxon>Bacteria</taxon>
        <taxon>Pseudomonadati</taxon>
        <taxon>Thermodesulfobacteriota</taxon>
        <taxon>Desulfuromonadia</taxon>
        <taxon>Geobacterales</taxon>
        <taxon>Geobacteraceae</taxon>
        <taxon>Geomonas</taxon>
    </lineage>
</organism>
<evidence type="ECO:0000256" key="1">
    <source>
        <dbReference type="SAM" id="MobiDB-lite"/>
    </source>
</evidence>
<keyword evidence="4" id="KW-1185">Reference proteome</keyword>
<evidence type="ECO:0000313" key="4">
    <source>
        <dbReference type="Proteomes" id="UP000683493"/>
    </source>
</evidence>
<name>A0ABX8JGU1_9BACT</name>
<dbReference type="GO" id="GO:0003746">
    <property type="term" value="F:translation elongation factor activity"/>
    <property type="evidence" value="ECO:0007669"/>
    <property type="project" value="UniProtKB-KW"/>
</dbReference>
<evidence type="ECO:0000259" key="2">
    <source>
        <dbReference type="Pfam" id="PF01272"/>
    </source>
</evidence>
<gene>
    <name evidence="3" type="ORF">KP005_19805</name>
</gene>
<reference evidence="3 4" key="1">
    <citation type="submission" date="2021-06" db="EMBL/GenBank/DDBJ databases">
        <title>Gemonas diversity in paddy soil.</title>
        <authorList>
            <person name="Liu G."/>
        </authorList>
    </citation>
    <scope>NUCLEOTIDE SEQUENCE [LARGE SCALE GENOMIC DNA]</scope>
    <source>
        <strain evidence="3 4">RG29</strain>
    </source>
</reference>
<feature type="region of interest" description="Disordered" evidence="1">
    <location>
        <begin position="1"/>
        <end position="23"/>
    </location>
</feature>
<protein>
    <submittedName>
        <fullName evidence="3">GreA/GreB family elongation factor</fullName>
    </submittedName>
</protein>